<name>X1PBX2_9ZZZZ</name>
<accession>X1PBX2</accession>
<dbReference type="EMBL" id="BARV01041766">
    <property type="protein sequence ID" value="GAI53827.1"/>
    <property type="molecule type" value="Genomic_DNA"/>
</dbReference>
<organism evidence="1">
    <name type="scientific">marine sediment metagenome</name>
    <dbReference type="NCBI Taxonomy" id="412755"/>
    <lineage>
        <taxon>unclassified sequences</taxon>
        <taxon>metagenomes</taxon>
        <taxon>ecological metagenomes</taxon>
    </lineage>
</organism>
<dbReference type="AlphaFoldDB" id="X1PBX2"/>
<comment type="caution">
    <text evidence="1">The sequence shown here is derived from an EMBL/GenBank/DDBJ whole genome shotgun (WGS) entry which is preliminary data.</text>
</comment>
<feature type="non-terminal residue" evidence="1">
    <location>
        <position position="1"/>
    </location>
</feature>
<protein>
    <submittedName>
        <fullName evidence="1">Uncharacterized protein</fullName>
    </submittedName>
</protein>
<evidence type="ECO:0000313" key="1">
    <source>
        <dbReference type="EMBL" id="GAI53827.1"/>
    </source>
</evidence>
<reference evidence="1" key="1">
    <citation type="journal article" date="2014" name="Front. Microbiol.">
        <title>High frequency of phylogenetically diverse reductive dehalogenase-homologous genes in deep subseafloor sedimentary metagenomes.</title>
        <authorList>
            <person name="Kawai M."/>
            <person name="Futagami T."/>
            <person name="Toyoda A."/>
            <person name="Takaki Y."/>
            <person name="Nishi S."/>
            <person name="Hori S."/>
            <person name="Arai W."/>
            <person name="Tsubouchi T."/>
            <person name="Morono Y."/>
            <person name="Uchiyama I."/>
            <person name="Ito T."/>
            <person name="Fujiyama A."/>
            <person name="Inagaki F."/>
            <person name="Takami H."/>
        </authorList>
    </citation>
    <scope>NUCLEOTIDE SEQUENCE</scope>
    <source>
        <strain evidence="1">Expedition CK06-06</strain>
    </source>
</reference>
<sequence>ETMVKSGKNLNSVGRVTGGEVMDVTLRNLSGLPLMTLYRSGRLSIDIQNISEKSGYLHETLFLTLQLSKDGSISGKWVLS</sequence>
<gene>
    <name evidence="1" type="ORF">S06H3_63086</name>
</gene>
<proteinExistence type="predicted"/>